<dbReference type="RefSeq" id="WP_345423080.1">
    <property type="nucleotide sequence ID" value="NZ_BAABGT010000075.1"/>
</dbReference>
<feature type="chain" id="PRO_5046891649" description="Lipoprotein with Yx(FWY)xxD motif" evidence="2">
    <location>
        <begin position="34"/>
        <end position="201"/>
    </location>
</feature>
<feature type="region of interest" description="Disordered" evidence="1">
    <location>
        <begin position="160"/>
        <end position="201"/>
    </location>
</feature>
<protein>
    <recommendedName>
        <fullName evidence="5">Lipoprotein with Yx(FWY)xxD motif</fullName>
    </recommendedName>
</protein>
<dbReference type="EMBL" id="BAABGT010000075">
    <property type="protein sequence ID" value="GAA4553350.1"/>
    <property type="molecule type" value="Genomic_DNA"/>
</dbReference>
<sequence>MTLPRHLGVAALTGAAALTLLLSGCGATGFVDARDAAPVGSTAGTTVAPTGGLGTGVTAVGTVVTTDGFTVYRFAKDGTAPSEPTCLAECAAQWPPVHGDGQPALQGIPSGLVGTVGRPDGTQQLTLNGWPLYRYAGDTRPGDAKGEGVAGAWAAMGANGSPASNGPAASPAAAPSAVPAGSAAAVHNGSSAHAGAVTEGR</sequence>
<dbReference type="Pfam" id="PF03640">
    <property type="entry name" value="Lipoprotein_15"/>
    <property type="match status" value="2"/>
</dbReference>
<dbReference type="Proteomes" id="UP001501598">
    <property type="component" value="Unassembled WGS sequence"/>
</dbReference>
<evidence type="ECO:0000313" key="4">
    <source>
        <dbReference type="Proteomes" id="UP001501598"/>
    </source>
</evidence>
<organism evidence="3 4">
    <name type="scientific">Pseudonocardia xishanensis</name>
    <dbReference type="NCBI Taxonomy" id="630995"/>
    <lineage>
        <taxon>Bacteria</taxon>
        <taxon>Bacillati</taxon>
        <taxon>Actinomycetota</taxon>
        <taxon>Actinomycetes</taxon>
        <taxon>Pseudonocardiales</taxon>
        <taxon>Pseudonocardiaceae</taxon>
        <taxon>Pseudonocardia</taxon>
    </lineage>
</organism>
<dbReference type="InterPro" id="IPR005297">
    <property type="entry name" value="Lipoprotein_repeat"/>
</dbReference>
<evidence type="ECO:0000313" key="3">
    <source>
        <dbReference type="EMBL" id="GAA4553350.1"/>
    </source>
</evidence>
<reference evidence="4" key="1">
    <citation type="journal article" date="2019" name="Int. J. Syst. Evol. Microbiol.">
        <title>The Global Catalogue of Microorganisms (GCM) 10K type strain sequencing project: providing services to taxonomists for standard genome sequencing and annotation.</title>
        <authorList>
            <consortium name="The Broad Institute Genomics Platform"/>
            <consortium name="The Broad Institute Genome Sequencing Center for Infectious Disease"/>
            <person name="Wu L."/>
            <person name="Ma J."/>
        </authorList>
    </citation>
    <scope>NUCLEOTIDE SEQUENCE [LARGE SCALE GENOMIC DNA]</scope>
    <source>
        <strain evidence="4">JCM 17906</strain>
    </source>
</reference>
<evidence type="ECO:0000256" key="1">
    <source>
        <dbReference type="SAM" id="MobiDB-lite"/>
    </source>
</evidence>
<accession>A0ABP8RZ81</accession>
<keyword evidence="2" id="KW-0732">Signal</keyword>
<evidence type="ECO:0008006" key="5">
    <source>
        <dbReference type="Google" id="ProtNLM"/>
    </source>
</evidence>
<comment type="caution">
    <text evidence="3">The sequence shown here is derived from an EMBL/GenBank/DDBJ whole genome shotgun (WGS) entry which is preliminary data.</text>
</comment>
<feature type="signal peptide" evidence="2">
    <location>
        <begin position="1"/>
        <end position="33"/>
    </location>
</feature>
<dbReference type="PANTHER" id="PTHR39335">
    <property type="entry name" value="BLL4220 PROTEIN"/>
    <property type="match status" value="1"/>
</dbReference>
<name>A0ABP8RZ81_9PSEU</name>
<gene>
    <name evidence="3" type="ORF">GCM10023175_49060</name>
</gene>
<evidence type="ECO:0000256" key="2">
    <source>
        <dbReference type="SAM" id="SignalP"/>
    </source>
</evidence>
<keyword evidence="4" id="KW-1185">Reference proteome</keyword>
<dbReference type="PANTHER" id="PTHR39335:SF1">
    <property type="entry name" value="BLL4220 PROTEIN"/>
    <property type="match status" value="1"/>
</dbReference>
<dbReference type="PROSITE" id="PS51257">
    <property type="entry name" value="PROKAR_LIPOPROTEIN"/>
    <property type="match status" value="1"/>
</dbReference>
<proteinExistence type="predicted"/>
<feature type="compositionally biased region" description="Low complexity" evidence="1">
    <location>
        <begin position="160"/>
        <end position="186"/>
    </location>
</feature>